<feature type="compositionally biased region" description="Gly residues" evidence="1">
    <location>
        <begin position="462"/>
        <end position="480"/>
    </location>
</feature>
<evidence type="ECO:0000313" key="3">
    <source>
        <dbReference type="Proteomes" id="UP001303889"/>
    </source>
</evidence>
<comment type="caution">
    <text evidence="2">The sequence shown here is derived from an EMBL/GenBank/DDBJ whole genome shotgun (WGS) entry which is preliminary data.</text>
</comment>
<dbReference type="EMBL" id="MU855660">
    <property type="protein sequence ID" value="KAK3900544.1"/>
    <property type="molecule type" value="Genomic_DNA"/>
</dbReference>
<proteinExistence type="predicted"/>
<sequence length="480" mass="52082">MAPSTSAPSGLASKAADLEVLLRKLSSQPSTQFFIDIAHKNAELRTDNDSLAKENEANTRTIQRLQGKFDAAEARLKDTDDQLKRAIKGSKDLETKLAVAESKQRASEKKAADLEVRMKEEHETARREAEEKDEHLRGLQQCFIELMPMDGNQDKITATFAAIYNKAHKLTTSYFAVDLPPTIINDGGLLAKTMKHSPDNNIPLPWSNSHPAKQMRAAFSLSIISQELCQRIFQPLDCPRDSAQLHALLKTLAEQESDLESHLRAVLLMAWQTVDPDQPGEKIHTEAAIKAIAHRLSPMVPAARQNDFLADLHSLCETAATNWRIIHSVNDRILPDPGTSRNARRLYTWKPLAYPPPLGASPPTPKQPRPNGTTTTPSPQKSPQRVDTPSTDLTDGTPVWPAFYNLSSIAQETVAEGIVLPLSLSRAAEEEITKADPPPGGAASLAGSSTKGKGRRNSVAMGIGGKMSFLGGGGGGGGRG</sequence>
<keyword evidence="3" id="KW-1185">Reference proteome</keyword>
<dbReference type="Proteomes" id="UP001303889">
    <property type="component" value="Unassembled WGS sequence"/>
</dbReference>
<protein>
    <recommendedName>
        <fullName evidence="4">MEI5 protein</fullName>
    </recommendedName>
</protein>
<gene>
    <name evidence="2" type="ORF">C8A05DRAFT_35805</name>
</gene>
<dbReference type="AlphaFoldDB" id="A0AAN6RRX0"/>
<feature type="region of interest" description="Disordered" evidence="1">
    <location>
        <begin position="354"/>
        <end position="396"/>
    </location>
</feature>
<feature type="compositionally biased region" description="Polar residues" evidence="1">
    <location>
        <begin position="377"/>
        <end position="394"/>
    </location>
</feature>
<name>A0AAN6RRX0_9PEZI</name>
<accession>A0AAN6RRX0</accession>
<feature type="compositionally biased region" description="Pro residues" evidence="1">
    <location>
        <begin position="354"/>
        <end position="368"/>
    </location>
</feature>
<feature type="region of interest" description="Disordered" evidence="1">
    <location>
        <begin position="101"/>
        <end position="134"/>
    </location>
</feature>
<feature type="compositionally biased region" description="Basic and acidic residues" evidence="1">
    <location>
        <begin position="102"/>
        <end position="134"/>
    </location>
</feature>
<feature type="region of interest" description="Disordered" evidence="1">
    <location>
        <begin position="430"/>
        <end position="480"/>
    </location>
</feature>
<organism evidence="2 3">
    <name type="scientific">Staphylotrichum tortipilum</name>
    <dbReference type="NCBI Taxonomy" id="2831512"/>
    <lineage>
        <taxon>Eukaryota</taxon>
        <taxon>Fungi</taxon>
        <taxon>Dikarya</taxon>
        <taxon>Ascomycota</taxon>
        <taxon>Pezizomycotina</taxon>
        <taxon>Sordariomycetes</taxon>
        <taxon>Sordariomycetidae</taxon>
        <taxon>Sordariales</taxon>
        <taxon>Chaetomiaceae</taxon>
        <taxon>Staphylotrichum</taxon>
    </lineage>
</organism>
<reference evidence="2" key="2">
    <citation type="submission" date="2023-05" db="EMBL/GenBank/DDBJ databases">
        <authorList>
            <consortium name="Lawrence Berkeley National Laboratory"/>
            <person name="Steindorff A."/>
            <person name="Hensen N."/>
            <person name="Bonometti L."/>
            <person name="Westerberg I."/>
            <person name="Brannstrom I.O."/>
            <person name="Guillou S."/>
            <person name="Cros-Aarteil S."/>
            <person name="Calhoun S."/>
            <person name="Haridas S."/>
            <person name="Kuo A."/>
            <person name="Mondo S."/>
            <person name="Pangilinan J."/>
            <person name="Riley R."/>
            <person name="Labutti K."/>
            <person name="Andreopoulos B."/>
            <person name="Lipzen A."/>
            <person name="Chen C."/>
            <person name="Yanf M."/>
            <person name="Daum C."/>
            <person name="Ng V."/>
            <person name="Clum A."/>
            <person name="Ohm R."/>
            <person name="Martin F."/>
            <person name="Silar P."/>
            <person name="Natvig D."/>
            <person name="Lalanne C."/>
            <person name="Gautier V."/>
            <person name="Ament-Velasquez S.L."/>
            <person name="Kruys A."/>
            <person name="Hutchinson M.I."/>
            <person name="Powell A.J."/>
            <person name="Barry K."/>
            <person name="Miller A.N."/>
            <person name="Grigoriev I.V."/>
            <person name="Debuchy R."/>
            <person name="Gladieux P."/>
            <person name="Thoren M.H."/>
            <person name="Johannesson H."/>
        </authorList>
    </citation>
    <scope>NUCLEOTIDE SEQUENCE</scope>
    <source>
        <strain evidence="2">CBS 103.79</strain>
    </source>
</reference>
<reference evidence="2" key="1">
    <citation type="journal article" date="2023" name="Mol. Phylogenet. Evol.">
        <title>Genome-scale phylogeny and comparative genomics of the fungal order Sordariales.</title>
        <authorList>
            <person name="Hensen N."/>
            <person name="Bonometti L."/>
            <person name="Westerberg I."/>
            <person name="Brannstrom I.O."/>
            <person name="Guillou S."/>
            <person name="Cros-Aarteil S."/>
            <person name="Calhoun S."/>
            <person name="Haridas S."/>
            <person name="Kuo A."/>
            <person name="Mondo S."/>
            <person name="Pangilinan J."/>
            <person name="Riley R."/>
            <person name="LaButti K."/>
            <person name="Andreopoulos B."/>
            <person name="Lipzen A."/>
            <person name="Chen C."/>
            <person name="Yan M."/>
            <person name="Daum C."/>
            <person name="Ng V."/>
            <person name="Clum A."/>
            <person name="Steindorff A."/>
            <person name="Ohm R.A."/>
            <person name="Martin F."/>
            <person name="Silar P."/>
            <person name="Natvig D.O."/>
            <person name="Lalanne C."/>
            <person name="Gautier V."/>
            <person name="Ament-Velasquez S.L."/>
            <person name="Kruys A."/>
            <person name="Hutchinson M.I."/>
            <person name="Powell A.J."/>
            <person name="Barry K."/>
            <person name="Miller A.N."/>
            <person name="Grigoriev I.V."/>
            <person name="Debuchy R."/>
            <person name="Gladieux P."/>
            <person name="Hiltunen Thoren M."/>
            <person name="Johannesson H."/>
        </authorList>
    </citation>
    <scope>NUCLEOTIDE SEQUENCE</scope>
    <source>
        <strain evidence="2">CBS 103.79</strain>
    </source>
</reference>
<evidence type="ECO:0000256" key="1">
    <source>
        <dbReference type="SAM" id="MobiDB-lite"/>
    </source>
</evidence>
<evidence type="ECO:0000313" key="2">
    <source>
        <dbReference type="EMBL" id="KAK3900544.1"/>
    </source>
</evidence>
<evidence type="ECO:0008006" key="4">
    <source>
        <dbReference type="Google" id="ProtNLM"/>
    </source>
</evidence>